<evidence type="ECO:0000313" key="3">
    <source>
        <dbReference type="Proteomes" id="UP000298663"/>
    </source>
</evidence>
<comment type="caution">
    <text evidence="2">The sequence shown here is derived from an EMBL/GenBank/DDBJ whole genome shotgun (WGS) entry which is preliminary data.</text>
</comment>
<dbReference type="AlphaFoldDB" id="A0A4U5LNH7"/>
<evidence type="ECO:0000256" key="1">
    <source>
        <dbReference type="SAM" id="MobiDB-lite"/>
    </source>
</evidence>
<reference evidence="2 3" key="1">
    <citation type="journal article" date="2015" name="Genome Biol.">
        <title>Comparative genomics of Steinernema reveals deeply conserved gene regulatory networks.</title>
        <authorList>
            <person name="Dillman A.R."/>
            <person name="Macchietto M."/>
            <person name="Porter C.F."/>
            <person name="Rogers A."/>
            <person name="Williams B."/>
            <person name="Antoshechkin I."/>
            <person name="Lee M.M."/>
            <person name="Goodwin Z."/>
            <person name="Lu X."/>
            <person name="Lewis E.E."/>
            <person name="Goodrich-Blair H."/>
            <person name="Stock S.P."/>
            <person name="Adams B.J."/>
            <person name="Sternberg P.W."/>
            <person name="Mortazavi A."/>
        </authorList>
    </citation>
    <scope>NUCLEOTIDE SEQUENCE [LARGE SCALE GENOMIC DNA]</scope>
    <source>
        <strain evidence="2 3">ALL</strain>
    </source>
</reference>
<name>A0A4U5LNH7_STECR</name>
<accession>A0A4U5LNH7</accession>
<feature type="region of interest" description="Disordered" evidence="1">
    <location>
        <begin position="45"/>
        <end position="85"/>
    </location>
</feature>
<protein>
    <submittedName>
        <fullName evidence="2">Uncharacterized protein</fullName>
    </submittedName>
</protein>
<organism evidence="2 3">
    <name type="scientific">Steinernema carpocapsae</name>
    <name type="common">Entomopathogenic nematode</name>
    <dbReference type="NCBI Taxonomy" id="34508"/>
    <lineage>
        <taxon>Eukaryota</taxon>
        <taxon>Metazoa</taxon>
        <taxon>Ecdysozoa</taxon>
        <taxon>Nematoda</taxon>
        <taxon>Chromadorea</taxon>
        <taxon>Rhabditida</taxon>
        <taxon>Tylenchina</taxon>
        <taxon>Panagrolaimomorpha</taxon>
        <taxon>Strongyloidoidea</taxon>
        <taxon>Steinernematidae</taxon>
        <taxon>Steinernema</taxon>
    </lineage>
</organism>
<sequence length="85" mass="9458">MLSHVLKCCRCVTSRLEKNLWELSKLSLLFFVLTTIRNGLRAGSSLTPPRSHAVVSSGTTSTKVLDNEQSWPGSYRDSSNLSFKL</sequence>
<dbReference type="Proteomes" id="UP000298663">
    <property type="component" value="Unassembled WGS sequence"/>
</dbReference>
<keyword evidence="3" id="KW-1185">Reference proteome</keyword>
<evidence type="ECO:0000313" key="2">
    <source>
        <dbReference type="EMBL" id="TKR57429.1"/>
    </source>
</evidence>
<dbReference type="EMBL" id="AZBU02000015">
    <property type="protein sequence ID" value="TKR57429.1"/>
    <property type="molecule type" value="Genomic_DNA"/>
</dbReference>
<proteinExistence type="predicted"/>
<gene>
    <name evidence="2" type="ORF">L596_030696</name>
</gene>
<reference evidence="2 3" key="2">
    <citation type="journal article" date="2019" name="G3 (Bethesda)">
        <title>Hybrid Assembly of the Genome of the Entomopathogenic Nematode Steinernema carpocapsae Identifies the X-Chromosome.</title>
        <authorList>
            <person name="Serra L."/>
            <person name="Macchietto M."/>
            <person name="Macias-Munoz A."/>
            <person name="McGill C.J."/>
            <person name="Rodriguez I.M."/>
            <person name="Rodriguez B."/>
            <person name="Murad R."/>
            <person name="Mortazavi A."/>
        </authorList>
    </citation>
    <scope>NUCLEOTIDE SEQUENCE [LARGE SCALE GENOMIC DNA]</scope>
    <source>
        <strain evidence="2 3">ALL</strain>
    </source>
</reference>